<comment type="caution">
    <text evidence="1">The sequence shown here is derived from an EMBL/GenBank/DDBJ whole genome shotgun (WGS) entry which is preliminary data.</text>
</comment>
<sequence length="123" mass="14230">MPTHEHVQTAQDYLTSDDRKLASGHVLPGSEKLWGSASYAVMAVTQRCGWPLVSRRALPLNVLRLAEETNDAAFDSEFPTAERFHENFFHQFNVFHQFMENHELRDDPPIVYRFVNRMLGRLA</sequence>
<reference evidence="1" key="1">
    <citation type="submission" date="2023-03" db="EMBL/GenBank/DDBJ databases">
        <authorList>
            <person name="Steffen K."/>
            <person name="Cardenas P."/>
        </authorList>
    </citation>
    <scope>NUCLEOTIDE SEQUENCE</scope>
</reference>
<accession>A0AA35RZK7</accession>
<evidence type="ECO:0000313" key="2">
    <source>
        <dbReference type="Proteomes" id="UP001174909"/>
    </source>
</evidence>
<organism evidence="1 2">
    <name type="scientific">Geodia barretti</name>
    <name type="common">Barrett's horny sponge</name>
    <dbReference type="NCBI Taxonomy" id="519541"/>
    <lineage>
        <taxon>Eukaryota</taxon>
        <taxon>Metazoa</taxon>
        <taxon>Porifera</taxon>
        <taxon>Demospongiae</taxon>
        <taxon>Heteroscleromorpha</taxon>
        <taxon>Tetractinellida</taxon>
        <taxon>Astrophorina</taxon>
        <taxon>Geodiidae</taxon>
        <taxon>Geodia</taxon>
    </lineage>
</organism>
<keyword evidence="2" id="KW-1185">Reference proteome</keyword>
<dbReference type="Proteomes" id="UP001174909">
    <property type="component" value="Unassembled WGS sequence"/>
</dbReference>
<proteinExistence type="predicted"/>
<protein>
    <submittedName>
        <fullName evidence="1">Uncharacterized protein</fullName>
    </submittedName>
</protein>
<dbReference type="EMBL" id="CASHTH010001728">
    <property type="protein sequence ID" value="CAI8019146.1"/>
    <property type="molecule type" value="Genomic_DNA"/>
</dbReference>
<evidence type="ECO:0000313" key="1">
    <source>
        <dbReference type="EMBL" id="CAI8019146.1"/>
    </source>
</evidence>
<dbReference type="Gene3D" id="1.20.120.330">
    <property type="entry name" value="Nucleotidyltransferases domain 2"/>
    <property type="match status" value="1"/>
</dbReference>
<dbReference type="AlphaFoldDB" id="A0AA35RZK7"/>
<name>A0AA35RZK7_GEOBA</name>
<gene>
    <name evidence="1" type="ORF">GBAR_LOCUS11529</name>
</gene>